<dbReference type="GO" id="GO:0070042">
    <property type="term" value="F:rRNA (uridine-N3-)-methyltransferase activity"/>
    <property type="evidence" value="ECO:0007669"/>
    <property type="project" value="InterPro"/>
</dbReference>
<dbReference type="PANTHER" id="PTHR11538:SF26">
    <property type="entry name" value="FERREDOXIN-FOLD ANTICODON-BINDING DOMAIN-CONTAINING PROTEIN 1"/>
    <property type="match status" value="1"/>
</dbReference>
<dbReference type="EMBL" id="ML978136">
    <property type="protein sequence ID" value="KAF2093901.1"/>
    <property type="molecule type" value="Genomic_DNA"/>
</dbReference>
<dbReference type="Pfam" id="PF10354">
    <property type="entry name" value="BMT5-like"/>
    <property type="match status" value="1"/>
</dbReference>
<proteinExistence type="predicted"/>
<dbReference type="Proteomes" id="UP000799772">
    <property type="component" value="Unassembled WGS sequence"/>
</dbReference>
<protein>
    <recommendedName>
        <fullName evidence="2">25S rRNA (uridine-N(3))-methyltransferase BMT5-like domain-containing protein</fullName>
    </recommendedName>
</protein>
<feature type="region of interest" description="Disordered" evidence="1">
    <location>
        <begin position="265"/>
        <end position="293"/>
    </location>
</feature>
<keyword evidence="4" id="KW-1185">Reference proteome</keyword>
<feature type="domain" description="25S rRNA (uridine-N(3))-methyltransferase BMT5-like" evidence="2">
    <location>
        <begin position="68"/>
        <end position="232"/>
    </location>
</feature>
<comment type="caution">
    <text evidence="3">The sequence shown here is derived from an EMBL/GenBank/DDBJ whole genome shotgun (WGS) entry which is preliminary data.</text>
</comment>
<evidence type="ECO:0000256" key="1">
    <source>
        <dbReference type="SAM" id="MobiDB-lite"/>
    </source>
</evidence>
<reference evidence="3" key="1">
    <citation type="journal article" date="2020" name="Stud. Mycol.">
        <title>101 Dothideomycetes genomes: a test case for predicting lifestyles and emergence of pathogens.</title>
        <authorList>
            <person name="Haridas S."/>
            <person name="Albert R."/>
            <person name="Binder M."/>
            <person name="Bloem J."/>
            <person name="Labutti K."/>
            <person name="Salamov A."/>
            <person name="Andreopoulos B."/>
            <person name="Baker S."/>
            <person name="Barry K."/>
            <person name="Bills G."/>
            <person name="Bluhm B."/>
            <person name="Cannon C."/>
            <person name="Castanera R."/>
            <person name="Culley D."/>
            <person name="Daum C."/>
            <person name="Ezra D."/>
            <person name="Gonzalez J."/>
            <person name="Henrissat B."/>
            <person name="Kuo A."/>
            <person name="Liang C."/>
            <person name="Lipzen A."/>
            <person name="Lutzoni F."/>
            <person name="Magnuson J."/>
            <person name="Mondo S."/>
            <person name="Nolan M."/>
            <person name="Ohm R."/>
            <person name="Pangilinan J."/>
            <person name="Park H.-J."/>
            <person name="Ramirez L."/>
            <person name="Alfaro M."/>
            <person name="Sun H."/>
            <person name="Tritt A."/>
            <person name="Yoshinaga Y."/>
            <person name="Zwiers L.-H."/>
            <person name="Turgeon B."/>
            <person name="Goodwin S."/>
            <person name="Spatafora J."/>
            <person name="Crous P."/>
            <person name="Grigoriev I."/>
        </authorList>
    </citation>
    <scope>NUCLEOTIDE SEQUENCE</scope>
    <source>
        <strain evidence="3">CBS 133067</strain>
    </source>
</reference>
<feature type="compositionally biased region" description="Basic residues" evidence="1">
    <location>
        <begin position="40"/>
        <end position="49"/>
    </location>
</feature>
<dbReference type="InterPro" id="IPR019446">
    <property type="entry name" value="BMT5-like"/>
</dbReference>
<accession>A0A9P4I8V7</accession>
<feature type="compositionally biased region" description="Acidic residues" evidence="1">
    <location>
        <begin position="278"/>
        <end position="293"/>
    </location>
</feature>
<name>A0A9P4I8V7_9PEZI</name>
<dbReference type="GO" id="GO:0070475">
    <property type="term" value="P:rRNA base methylation"/>
    <property type="evidence" value="ECO:0007669"/>
    <property type="project" value="InterPro"/>
</dbReference>
<gene>
    <name evidence="3" type="ORF">NA57DRAFT_68924</name>
</gene>
<evidence type="ECO:0000313" key="4">
    <source>
        <dbReference type="Proteomes" id="UP000799772"/>
    </source>
</evidence>
<organism evidence="3 4">
    <name type="scientific">Rhizodiscina lignyota</name>
    <dbReference type="NCBI Taxonomy" id="1504668"/>
    <lineage>
        <taxon>Eukaryota</taxon>
        <taxon>Fungi</taxon>
        <taxon>Dikarya</taxon>
        <taxon>Ascomycota</taxon>
        <taxon>Pezizomycotina</taxon>
        <taxon>Dothideomycetes</taxon>
        <taxon>Pleosporomycetidae</taxon>
        <taxon>Aulographales</taxon>
        <taxon>Rhizodiscinaceae</taxon>
        <taxon>Rhizodiscina</taxon>
    </lineage>
</organism>
<evidence type="ECO:0000259" key="2">
    <source>
        <dbReference type="Pfam" id="PF10354"/>
    </source>
</evidence>
<evidence type="ECO:0000313" key="3">
    <source>
        <dbReference type="EMBL" id="KAF2093901.1"/>
    </source>
</evidence>
<dbReference type="AlphaFoldDB" id="A0A9P4I8V7"/>
<feature type="region of interest" description="Disordered" evidence="1">
    <location>
        <begin position="20"/>
        <end position="56"/>
    </location>
</feature>
<dbReference type="PANTHER" id="PTHR11538">
    <property type="entry name" value="PHENYLALANYL-TRNA SYNTHETASE"/>
    <property type="match status" value="1"/>
</dbReference>
<dbReference type="OrthoDB" id="273345at2759"/>
<dbReference type="GO" id="GO:0005737">
    <property type="term" value="C:cytoplasm"/>
    <property type="evidence" value="ECO:0007669"/>
    <property type="project" value="TreeGrafter"/>
</dbReference>
<sequence>MLRGKSKKAEKRERILAIHKARTEKMKQQQRKTKAPEIKKNKKNKKKPKKDTIAPIMPTPYGTNDRILLIGEGDFSFAKSLVSYHRCKYVLATCFDHREDLMEKYPQASNHLSFLDKHGARVLYDIDATKLTHKAIAKPPGWDIISFNFPHIGGKSTDVNRQVRANQSLLVSFFRASLSLLARDAGVVLVTLFEGEPYTLWNIRDLARHSGYRVERSWKFDANLFPGYKHARTLGNIEGGGGWKGEQRAARTYAFVPVDAPESAIIGRMGPAGKTEERDDSDSEDEDEGGVKL</sequence>